<dbReference type="EMBL" id="JAZDWU010000009">
    <property type="protein sequence ID" value="KAK9990655.1"/>
    <property type="molecule type" value="Genomic_DNA"/>
</dbReference>
<dbReference type="AlphaFoldDB" id="A0AAW2C0Q8"/>
<evidence type="ECO:0000313" key="3">
    <source>
        <dbReference type="Proteomes" id="UP001459277"/>
    </source>
</evidence>
<evidence type="ECO:0000313" key="2">
    <source>
        <dbReference type="EMBL" id="KAK9990655.1"/>
    </source>
</evidence>
<dbReference type="Gene3D" id="3.30.559.10">
    <property type="entry name" value="Chloramphenicol acetyltransferase-like domain"/>
    <property type="match status" value="1"/>
</dbReference>
<dbReference type="PANTHER" id="PTHR31896:SF39">
    <property type="entry name" value="PROTEIN ENHANCED PSEUDOMONAS SUSCEPTIBILITY 1-LIKE"/>
    <property type="match status" value="1"/>
</dbReference>
<dbReference type="PANTHER" id="PTHR31896">
    <property type="entry name" value="FAMILY REGULATORY PROTEIN, PUTATIVE (AFU_ORTHOLOGUE AFUA_3G14730)-RELATED"/>
    <property type="match status" value="1"/>
</dbReference>
<dbReference type="GO" id="GO:0016740">
    <property type="term" value="F:transferase activity"/>
    <property type="evidence" value="ECO:0007669"/>
    <property type="project" value="UniProtKB-KW"/>
</dbReference>
<keyword evidence="3" id="KW-1185">Reference proteome</keyword>
<dbReference type="Proteomes" id="UP001459277">
    <property type="component" value="Unassembled WGS sequence"/>
</dbReference>
<dbReference type="Pfam" id="PF02458">
    <property type="entry name" value="Transferase"/>
    <property type="match status" value="1"/>
</dbReference>
<gene>
    <name evidence="2" type="ORF">SO802_025640</name>
</gene>
<keyword evidence="1" id="KW-0808">Transferase</keyword>
<sequence length="116" mass="12981">MQPPLPKQYFGNAVHGELVISIARELIEHGLGWAAWRINNMIASKTTQEVRKYLDDWVKNPKVVDQSPLTSASLLILGSSPWFGMYEGTIDFEVSMLPETLDAMREGAEFKEAVAT</sequence>
<reference evidence="2 3" key="1">
    <citation type="submission" date="2024-01" db="EMBL/GenBank/DDBJ databases">
        <title>A telomere-to-telomere, gap-free genome of sweet tea (Lithocarpus litseifolius).</title>
        <authorList>
            <person name="Zhou J."/>
        </authorList>
    </citation>
    <scope>NUCLEOTIDE SEQUENCE [LARGE SCALE GENOMIC DNA]</scope>
    <source>
        <strain evidence="2">Zhou-2022a</strain>
        <tissue evidence="2">Leaf</tissue>
    </source>
</reference>
<dbReference type="InterPro" id="IPR051283">
    <property type="entry name" value="Sec_Metabolite_Acyltrans"/>
</dbReference>
<organism evidence="2 3">
    <name type="scientific">Lithocarpus litseifolius</name>
    <dbReference type="NCBI Taxonomy" id="425828"/>
    <lineage>
        <taxon>Eukaryota</taxon>
        <taxon>Viridiplantae</taxon>
        <taxon>Streptophyta</taxon>
        <taxon>Embryophyta</taxon>
        <taxon>Tracheophyta</taxon>
        <taxon>Spermatophyta</taxon>
        <taxon>Magnoliopsida</taxon>
        <taxon>eudicotyledons</taxon>
        <taxon>Gunneridae</taxon>
        <taxon>Pentapetalae</taxon>
        <taxon>rosids</taxon>
        <taxon>fabids</taxon>
        <taxon>Fagales</taxon>
        <taxon>Fagaceae</taxon>
        <taxon>Lithocarpus</taxon>
    </lineage>
</organism>
<comment type="caution">
    <text evidence="2">The sequence shown here is derived from an EMBL/GenBank/DDBJ whole genome shotgun (WGS) entry which is preliminary data.</text>
</comment>
<evidence type="ECO:0000256" key="1">
    <source>
        <dbReference type="ARBA" id="ARBA00022679"/>
    </source>
</evidence>
<name>A0AAW2C0Q8_9ROSI</name>
<accession>A0AAW2C0Q8</accession>
<proteinExistence type="predicted"/>
<protein>
    <submittedName>
        <fullName evidence="2">Uncharacterized protein</fullName>
    </submittedName>
</protein>
<dbReference type="InterPro" id="IPR023213">
    <property type="entry name" value="CAT-like_dom_sf"/>
</dbReference>